<name>A0ACB9K432_9ASTR</name>
<keyword evidence="2" id="KW-1185">Reference proteome</keyword>
<organism evidence="1 2">
    <name type="scientific">Smallanthus sonchifolius</name>
    <dbReference type="NCBI Taxonomy" id="185202"/>
    <lineage>
        <taxon>Eukaryota</taxon>
        <taxon>Viridiplantae</taxon>
        <taxon>Streptophyta</taxon>
        <taxon>Embryophyta</taxon>
        <taxon>Tracheophyta</taxon>
        <taxon>Spermatophyta</taxon>
        <taxon>Magnoliopsida</taxon>
        <taxon>eudicotyledons</taxon>
        <taxon>Gunneridae</taxon>
        <taxon>Pentapetalae</taxon>
        <taxon>asterids</taxon>
        <taxon>campanulids</taxon>
        <taxon>Asterales</taxon>
        <taxon>Asteraceae</taxon>
        <taxon>Asteroideae</taxon>
        <taxon>Heliantheae alliance</taxon>
        <taxon>Millerieae</taxon>
        <taxon>Smallanthus</taxon>
    </lineage>
</organism>
<accession>A0ACB9K432</accession>
<dbReference type="Proteomes" id="UP001056120">
    <property type="component" value="Linkage Group LG01"/>
</dbReference>
<evidence type="ECO:0000313" key="2">
    <source>
        <dbReference type="Proteomes" id="UP001056120"/>
    </source>
</evidence>
<reference evidence="1 2" key="2">
    <citation type="journal article" date="2022" name="Mol. Ecol. Resour.">
        <title>The genomes of chicory, endive, great burdock and yacon provide insights into Asteraceae paleo-polyploidization history and plant inulin production.</title>
        <authorList>
            <person name="Fan W."/>
            <person name="Wang S."/>
            <person name="Wang H."/>
            <person name="Wang A."/>
            <person name="Jiang F."/>
            <person name="Liu H."/>
            <person name="Zhao H."/>
            <person name="Xu D."/>
            <person name="Zhang Y."/>
        </authorList>
    </citation>
    <scope>NUCLEOTIDE SEQUENCE [LARGE SCALE GENOMIC DNA]</scope>
    <source>
        <strain evidence="2">cv. Yunnan</strain>
        <tissue evidence="1">Leaves</tissue>
    </source>
</reference>
<comment type="caution">
    <text evidence="1">The sequence shown here is derived from an EMBL/GenBank/DDBJ whole genome shotgun (WGS) entry which is preliminary data.</text>
</comment>
<reference evidence="2" key="1">
    <citation type="journal article" date="2022" name="Mol. Ecol. Resour.">
        <title>The genomes of chicory, endive, great burdock and yacon provide insights into Asteraceae palaeo-polyploidization history and plant inulin production.</title>
        <authorList>
            <person name="Fan W."/>
            <person name="Wang S."/>
            <person name="Wang H."/>
            <person name="Wang A."/>
            <person name="Jiang F."/>
            <person name="Liu H."/>
            <person name="Zhao H."/>
            <person name="Xu D."/>
            <person name="Zhang Y."/>
        </authorList>
    </citation>
    <scope>NUCLEOTIDE SEQUENCE [LARGE SCALE GENOMIC DNA]</scope>
    <source>
        <strain evidence="2">cv. Yunnan</strain>
    </source>
</reference>
<protein>
    <submittedName>
        <fullName evidence="1">Uncharacterized protein</fullName>
    </submittedName>
</protein>
<evidence type="ECO:0000313" key="1">
    <source>
        <dbReference type="EMBL" id="KAI3827017.1"/>
    </source>
</evidence>
<dbReference type="EMBL" id="CM042018">
    <property type="protein sequence ID" value="KAI3827017.1"/>
    <property type="molecule type" value="Genomic_DNA"/>
</dbReference>
<sequence>MQVGLADEIAQGIQEEENDAAKREEAERKLEEYFISSPQRKLSTPSSSRKKSLAKKSRKARIISWTHMSRSLGVDRFNESESSRILIEALKQRCFTGYEPKKVEEESLEVIPIISWELLSKTEQFIITYQNGVQKYLSADKIVTLVLDDLRALLKIPLKNE</sequence>
<gene>
    <name evidence="1" type="ORF">L1987_01078</name>
</gene>
<proteinExistence type="predicted"/>